<evidence type="ECO:0000313" key="3">
    <source>
        <dbReference type="EMBL" id="OVE85463.1"/>
    </source>
</evidence>
<feature type="region of interest" description="Disordered" evidence="1">
    <location>
        <begin position="1"/>
        <end position="35"/>
    </location>
</feature>
<dbReference type="EMBL" id="MWPH01000001">
    <property type="protein sequence ID" value="OVE85463.1"/>
    <property type="molecule type" value="Genomic_DNA"/>
</dbReference>
<comment type="caution">
    <text evidence="3">The sequence shown here is derived from an EMBL/GenBank/DDBJ whole genome shotgun (WGS) entry which is preliminary data.</text>
</comment>
<dbReference type="RefSeq" id="WP_087713747.1">
    <property type="nucleotide sequence ID" value="NZ_MWPH01000001.1"/>
</dbReference>
<sequence>MSSQTQTRSSQARTQHRSTTVSETQSSPADSASDLLEVEASDQELARTAAITLGIWLMLTLAAVGILMLTGDAISAVVV</sequence>
<reference evidence="3 4" key="1">
    <citation type="submission" date="2017-02" db="EMBL/GenBank/DDBJ databases">
        <title>Natronthermophilus aegyptiacus gen. nov.,sp. nov., an aerobic, extremely halophilic alkalithermophilic archaeon isolated from the athalassohaline Wadi An Natrun, Egypt.</title>
        <authorList>
            <person name="Zhao B."/>
        </authorList>
    </citation>
    <scope>NUCLEOTIDE SEQUENCE [LARGE SCALE GENOMIC DNA]</scope>
    <source>
        <strain evidence="3 4">CGMCC 1.3597</strain>
    </source>
</reference>
<evidence type="ECO:0000256" key="1">
    <source>
        <dbReference type="SAM" id="MobiDB-lite"/>
    </source>
</evidence>
<organism evidence="3 4">
    <name type="scientific">Natronolimnobius baerhuensis</name>
    <dbReference type="NCBI Taxonomy" id="253108"/>
    <lineage>
        <taxon>Archaea</taxon>
        <taxon>Methanobacteriati</taxon>
        <taxon>Methanobacteriota</taxon>
        <taxon>Stenosarchaea group</taxon>
        <taxon>Halobacteria</taxon>
        <taxon>Halobacteriales</taxon>
        <taxon>Natrialbaceae</taxon>
        <taxon>Natronolimnobius</taxon>
    </lineage>
</organism>
<keyword evidence="2" id="KW-0472">Membrane</keyword>
<feature type="compositionally biased region" description="Low complexity" evidence="1">
    <location>
        <begin position="1"/>
        <end position="20"/>
    </location>
</feature>
<evidence type="ECO:0000313" key="4">
    <source>
        <dbReference type="Proteomes" id="UP000196084"/>
    </source>
</evidence>
<accession>A0A202EB09</accession>
<protein>
    <submittedName>
        <fullName evidence="3">Uncharacterized protein</fullName>
    </submittedName>
</protein>
<keyword evidence="2" id="KW-1133">Transmembrane helix</keyword>
<gene>
    <name evidence="3" type="ORF">B2G88_01140</name>
</gene>
<dbReference type="Proteomes" id="UP000196084">
    <property type="component" value="Unassembled WGS sequence"/>
</dbReference>
<feature type="compositionally biased region" description="Polar residues" evidence="1">
    <location>
        <begin position="21"/>
        <end position="30"/>
    </location>
</feature>
<keyword evidence="4" id="KW-1185">Reference proteome</keyword>
<name>A0A202EB09_9EURY</name>
<dbReference type="AlphaFoldDB" id="A0A202EB09"/>
<proteinExistence type="predicted"/>
<keyword evidence="2" id="KW-0812">Transmembrane</keyword>
<evidence type="ECO:0000256" key="2">
    <source>
        <dbReference type="SAM" id="Phobius"/>
    </source>
</evidence>
<feature type="transmembrane region" description="Helical" evidence="2">
    <location>
        <begin position="49"/>
        <end position="69"/>
    </location>
</feature>